<dbReference type="InterPro" id="IPR023210">
    <property type="entry name" value="NADP_OxRdtase_dom"/>
</dbReference>
<accession>K1VQI7</accession>
<gene>
    <name evidence="2" type="ORF">A1Q2_02845</name>
</gene>
<reference evidence="2 3" key="1">
    <citation type="journal article" date="2012" name="Eukaryot. Cell">
        <title>Genome sequence of the Trichosporon asahii environmental strain CBS 8904.</title>
        <authorList>
            <person name="Yang R.Y."/>
            <person name="Li H.T."/>
            <person name="Zhu H."/>
            <person name="Zhou G.P."/>
            <person name="Wang M."/>
            <person name="Wang L."/>
        </authorList>
    </citation>
    <scope>NUCLEOTIDE SEQUENCE [LARGE SCALE GENOMIC DNA]</scope>
    <source>
        <strain evidence="2 3">CBS 8904</strain>
    </source>
</reference>
<dbReference type="Proteomes" id="UP000006757">
    <property type="component" value="Unassembled WGS sequence"/>
</dbReference>
<dbReference type="InParanoid" id="K1VQI7"/>
<dbReference type="STRING" id="1220162.K1VQI7"/>
<evidence type="ECO:0000313" key="3">
    <source>
        <dbReference type="Proteomes" id="UP000006757"/>
    </source>
</evidence>
<sequence>MSKPQLIARVRSKADVDAAVKAGFKAVDYNVDAAIPQDAVSGLEAYVNVAPSVLDTEAPEVKHGTTVYQARLYSALNYVNILWDLQKTAPLAVRDMDAAHLRLFIGSGYRISTLRVRMSLLDRRCELNGLLQWCRENGVKVLAYDTEFGGFLDAAEGLKDTEEEGDGQNASHAEYVRSAGGWDVFHTAIKALDSVAHRHGVPLSALSAAYVASLGVDGIVLPPSAPKLPTLTTSDVDAIRAAVNDLKTPRGDPGDETKYPAYLSALPGDPKFNAHRAERIAEIERVAGLGGRIEASSGARWEPVAEYSRGLRVGRFFEVAGTTARAHPSGKGCLGKDAEDQATQIFDIVAGAVHAVGGDMRDVTRTRVLLKDVEDWPGQCKVHGRVFGRFGVRPVDTMVGGTVPIIEGSRVEIEALGVIGGHEGPLMRVGMC</sequence>
<name>K1VQI7_TRIAC</name>
<dbReference type="Gene3D" id="3.30.1330.40">
    <property type="entry name" value="RutC-like"/>
    <property type="match status" value="1"/>
</dbReference>
<organism evidence="2 3">
    <name type="scientific">Trichosporon asahii var. asahii (strain CBS 8904)</name>
    <name type="common">Yeast</name>
    <dbReference type="NCBI Taxonomy" id="1220162"/>
    <lineage>
        <taxon>Eukaryota</taxon>
        <taxon>Fungi</taxon>
        <taxon>Dikarya</taxon>
        <taxon>Basidiomycota</taxon>
        <taxon>Agaricomycotina</taxon>
        <taxon>Tremellomycetes</taxon>
        <taxon>Trichosporonales</taxon>
        <taxon>Trichosporonaceae</taxon>
        <taxon>Trichosporon</taxon>
    </lineage>
</organism>
<dbReference type="HOGENOM" id="CLU_023205_4_0_1"/>
<evidence type="ECO:0000313" key="2">
    <source>
        <dbReference type="EMBL" id="EKD02901.1"/>
    </source>
</evidence>
<dbReference type="InterPro" id="IPR006175">
    <property type="entry name" value="YjgF/YER057c/UK114"/>
</dbReference>
<dbReference type="InterPro" id="IPR035959">
    <property type="entry name" value="RutC-like_sf"/>
</dbReference>
<dbReference type="SUPFAM" id="SSF51430">
    <property type="entry name" value="NAD(P)-linked oxidoreductase"/>
    <property type="match status" value="1"/>
</dbReference>
<comment type="caution">
    <text evidence="2">The sequence shown here is derived from an EMBL/GenBank/DDBJ whole genome shotgun (WGS) entry which is preliminary data.</text>
</comment>
<dbReference type="Pfam" id="PF01042">
    <property type="entry name" value="Ribonuc_L-PSP"/>
    <property type="match status" value="1"/>
</dbReference>
<dbReference type="SUPFAM" id="SSF55298">
    <property type="entry name" value="YjgF-like"/>
    <property type="match status" value="1"/>
</dbReference>
<dbReference type="PANTHER" id="PTHR43857">
    <property type="entry name" value="BLR7761 PROTEIN"/>
    <property type="match status" value="1"/>
</dbReference>
<proteinExistence type="predicted"/>
<dbReference type="Pfam" id="PF00248">
    <property type="entry name" value="Aldo_ket_red"/>
    <property type="match status" value="1"/>
</dbReference>
<protein>
    <recommendedName>
        <fullName evidence="1">NADP-dependent oxidoreductase domain-containing protein</fullName>
    </recommendedName>
</protein>
<dbReference type="EMBL" id="AMBO01000274">
    <property type="protein sequence ID" value="EKD02901.1"/>
    <property type="molecule type" value="Genomic_DNA"/>
</dbReference>
<keyword evidence="3" id="KW-1185">Reference proteome</keyword>
<dbReference type="InterPro" id="IPR036812">
    <property type="entry name" value="NAD(P)_OxRdtase_dom_sf"/>
</dbReference>
<feature type="domain" description="NADP-dependent oxidoreductase" evidence="1">
    <location>
        <begin position="93"/>
        <end position="221"/>
    </location>
</feature>
<dbReference type="eggNOG" id="KOG1575">
    <property type="taxonomic scope" value="Eukaryota"/>
</dbReference>
<evidence type="ECO:0000259" key="1">
    <source>
        <dbReference type="Pfam" id="PF00248"/>
    </source>
</evidence>
<dbReference type="Gene3D" id="3.20.20.100">
    <property type="entry name" value="NADP-dependent oxidoreductase domain"/>
    <property type="match status" value="1"/>
</dbReference>
<dbReference type="PANTHER" id="PTHR43857:SF1">
    <property type="entry name" value="YJGH FAMILY PROTEIN"/>
    <property type="match status" value="1"/>
</dbReference>
<dbReference type="AlphaFoldDB" id="K1VQI7"/>